<evidence type="ECO:0000256" key="4">
    <source>
        <dbReference type="ARBA" id="ARBA00038493"/>
    </source>
</evidence>
<feature type="domain" description="DJ-1/PfpI" evidence="6">
    <location>
        <begin position="28"/>
        <end position="231"/>
    </location>
</feature>
<comment type="catalytic activity">
    <reaction evidence="5">
        <text>methylglyoxal + H2O = (R)-lactate + H(+)</text>
        <dbReference type="Rhea" id="RHEA:27754"/>
        <dbReference type="ChEBI" id="CHEBI:15377"/>
        <dbReference type="ChEBI" id="CHEBI:15378"/>
        <dbReference type="ChEBI" id="CHEBI:16004"/>
        <dbReference type="ChEBI" id="CHEBI:17158"/>
        <dbReference type="EC" id="4.2.1.130"/>
    </reaction>
</comment>
<proteinExistence type="inferred from homology"/>
<gene>
    <name evidence="7" type="ORF">LODBEIA_P23690</name>
</gene>
<reference evidence="7 8" key="1">
    <citation type="submission" date="2024-03" db="EMBL/GenBank/DDBJ databases">
        <authorList>
            <person name="Brejova B."/>
        </authorList>
    </citation>
    <scope>NUCLEOTIDE SEQUENCE [LARGE SCALE GENOMIC DNA]</scope>
    <source>
        <strain evidence="7 8">CBS 14171</strain>
    </source>
</reference>
<evidence type="ECO:0000313" key="7">
    <source>
        <dbReference type="EMBL" id="CAK9438005.1"/>
    </source>
</evidence>
<evidence type="ECO:0000256" key="1">
    <source>
        <dbReference type="ARBA" id="ARBA00013134"/>
    </source>
</evidence>
<comment type="similarity">
    <text evidence="4">Belongs to the peptidase C56 family. HSP31-like subfamily.</text>
</comment>
<keyword evidence="8" id="KW-1185">Reference proteome</keyword>
<dbReference type="InterPro" id="IPR002818">
    <property type="entry name" value="DJ-1/PfpI"/>
</dbReference>
<name>A0ABP0ZPL0_9ASCO</name>
<dbReference type="Proteomes" id="UP001497383">
    <property type="component" value="Chromosome 3"/>
</dbReference>
<evidence type="ECO:0000256" key="2">
    <source>
        <dbReference type="ARBA" id="ARBA00023016"/>
    </source>
</evidence>
<dbReference type="Gene3D" id="3.40.50.880">
    <property type="match status" value="1"/>
</dbReference>
<dbReference type="Pfam" id="PF01965">
    <property type="entry name" value="DJ-1_PfpI"/>
    <property type="match status" value="1"/>
</dbReference>
<keyword evidence="2" id="KW-0346">Stress response</keyword>
<dbReference type="PANTHER" id="PTHR48094">
    <property type="entry name" value="PROTEIN/NUCLEIC ACID DEGLYCASE DJ-1-RELATED"/>
    <property type="match status" value="1"/>
</dbReference>
<dbReference type="EC" id="4.2.1.130" evidence="1"/>
<evidence type="ECO:0000256" key="5">
    <source>
        <dbReference type="ARBA" id="ARBA00048082"/>
    </source>
</evidence>
<dbReference type="RefSeq" id="XP_066829307.1">
    <property type="nucleotide sequence ID" value="XM_066972360.1"/>
</dbReference>
<dbReference type="GeneID" id="92207565"/>
<dbReference type="InterPro" id="IPR050325">
    <property type="entry name" value="Prot/Nucl_acid_deglycase"/>
</dbReference>
<sequence>MVKVLLAVTAYNEVFYQDGTKTGLFVSEALEPFLEFAASNYEVQFASETGRFGYDEHSTSEDFLSGNIRAAFEDKNSFFNQSIAKIKKASDLINEDFDIFFAAGGHGAIFDFPKAKSLHAIAAKTWEKGGIVSAVCHGPAIFENLNLSSGEPLIKGKKITGFTDVGEKDLGLDGIIEKDHLLTVAGVAKKEGAEYVSPKGPWDDFVVVDGNGRLITGVNPQSAEQTGKKTIDAYQSLKK</sequence>
<evidence type="ECO:0000313" key="8">
    <source>
        <dbReference type="Proteomes" id="UP001497383"/>
    </source>
</evidence>
<accession>A0ABP0ZPL0</accession>
<organism evidence="7 8">
    <name type="scientific">Lodderomyces beijingensis</name>
    <dbReference type="NCBI Taxonomy" id="1775926"/>
    <lineage>
        <taxon>Eukaryota</taxon>
        <taxon>Fungi</taxon>
        <taxon>Dikarya</taxon>
        <taxon>Ascomycota</taxon>
        <taxon>Saccharomycotina</taxon>
        <taxon>Pichiomycetes</taxon>
        <taxon>Debaryomycetaceae</taxon>
        <taxon>Candida/Lodderomyces clade</taxon>
        <taxon>Lodderomyces</taxon>
    </lineage>
</organism>
<evidence type="ECO:0000259" key="6">
    <source>
        <dbReference type="Pfam" id="PF01965"/>
    </source>
</evidence>
<protein>
    <recommendedName>
        <fullName evidence="1">D-lactate dehydratase</fullName>
        <ecNumber evidence="1">4.2.1.130</ecNumber>
    </recommendedName>
</protein>
<evidence type="ECO:0000256" key="3">
    <source>
        <dbReference type="ARBA" id="ARBA00023239"/>
    </source>
</evidence>
<dbReference type="SUPFAM" id="SSF52317">
    <property type="entry name" value="Class I glutamine amidotransferase-like"/>
    <property type="match status" value="1"/>
</dbReference>
<dbReference type="EMBL" id="OZ022407">
    <property type="protein sequence ID" value="CAK9438005.1"/>
    <property type="molecule type" value="Genomic_DNA"/>
</dbReference>
<dbReference type="PANTHER" id="PTHR48094:SF11">
    <property type="entry name" value="GLUTATHIONE-INDEPENDENT GLYOXALASE HSP31-RELATED"/>
    <property type="match status" value="1"/>
</dbReference>
<dbReference type="InterPro" id="IPR029062">
    <property type="entry name" value="Class_I_gatase-like"/>
</dbReference>
<keyword evidence="3" id="KW-0456">Lyase</keyword>